<dbReference type="Gene3D" id="2.30.280.10">
    <property type="entry name" value="SRA-YDG"/>
    <property type="match status" value="1"/>
</dbReference>
<dbReference type="Pfam" id="PF02182">
    <property type="entry name" value="SAD_SRA"/>
    <property type="match status" value="1"/>
</dbReference>
<dbReference type="PROSITE" id="PS51015">
    <property type="entry name" value="YDG"/>
    <property type="match status" value="1"/>
</dbReference>
<sequence>MGGGKRDEYGKKIPNGRQGEHQSFAYSFNKSLFESSKSKEKPVRVIRGANANSKYAPASGFRYDGLYDVIKAEIVASKVSKFNVCQFTLQRRPGQPPIPEQEVHQSPSTNKTAGRRRSPTAKELANFAKDERKFPSSIPPGDNVGSPQGSPLHTMLALEKGLPNIPSSSATLDPLQELQQGGLSPSGRSLPLSPEIGSPTPPIAFTYPHARATSSQSSSYDPVERATPPNPTWQEGGWISGRILQPEDNEEKVSEPETSRELPPGMTWDNSW</sequence>
<feature type="region of interest" description="Disordered" evidence="3">
    <location>
        <begin position="91"/>
        <end position="272"/>
    </location>
</feature>
<evidence type="ECO:0000256" key="1">
    <source>
        <dbReference type="ARBA" id="ARBA00023242"/>
    </source>
</evidence>
<dbReference type="PANTHER" id="PTHR14140">
    <property type="entry name" value="E3 UBIQUITIN-PROTEIN LIGASE UHRF-RELATED"/>
    <property type="match status" value="1"/>
</dbReference>
<dbReference type="GO" id="GO:0061630">
    <property type="term" value="F:ubiquitin protein ligase activity"/>
    <property type="evidence" value="ECO:0007669"/>
    <property type="project" value="TreeGrafter"/>
</dbReference>
<dbReference type="GO" id="GO:0044027">
    <property type="term" value="P:negative regulation of gene expression via chromosomal CpG island methylation"/>
    <property type="evidence" value="ECO:0007669"/>
    <property type="project" value="TreeGrafter"/>
</dbReference>
<keyword evidence="1 2" id="KW-0539">Nucleus</keyword>
<dbReference type="OrthoDB" id="2270193at2759"/>
<dbReference type="InterPro" id="IPR045134">
    <property type="entry name" value="UHRF1/2-like"/>
</dbReference>
<organism evidence="5 6">
    <name type="scientific">Cristinia sonorae</name>
    <dbReference type="NCBI Taxonomy" id="1940300"/>
    <lineage>
        <taxon>Eukaryota</taxon>
        <taxon>Fungi</taxon>
        <taxon>Dikarya</taxon>
        <taxon>Basidiomycota</taxon>
        <taxon>Agaricomycotina</taxon>
        <taxon>Agaricomycetes</taxon>
        <taxon>Agaricomycetidae</taxon>
        <taxon>Agaricales</taxon>
        <taxon>Pleurotineae</taxon>
        <taxon>Stephanosporaceae</taxon>
        <taxon>Cristinia</taxon>
    </lineage>
</organism>
<dbReference type="AlphaFoldDB" id="A0A8K0UIZ2"/>
<evidence type="ECO:0000256" key="2">
    <source>
        <dbReference type="PROSITE-ProRule" id="PRU00358"/>
    </source>
</evidence>
<dbReference type="GO" id="GO:0016567">
    <property type="term" value="P:protein ubiquitination"/>
    <property type="evidence" value="ECO:0007669"/>
    <property type="project" value="TreeGrafter"/>
</dbReference>
<accession>A0A8K0UIZ2</accession>
<reference evidence="5" key="1">
    <citation type="journal article" date="2021" name="New Phytol.">
        <title>Evolutionary innovations through gain and loss of genes in the ectomycorrhizal Boletales.</title>
        <authorList>
            <person name="Wu G."/>
            <person name="Miyauchi S."/>
            <person name="Morin E."/>
            <person name="Kuo A."/>
            <person name="Drula E."/>
            <person name="Varga T."/>
            <person name="Kohler A."/>
            <person name="Feng B."/>
            <person name="Cao Y."/>
            <person name="Lipzen A."/>
            <person name="Daum C."/>
            <person name="Hundley H."/>
            <person name="Pangilinan J."/>
            <person name="Johnson J."/>
            <person name="Barry K."/>
            <person name="LaButti K."/>
            <person name="Ng V."/>
            <person name="Ahrendt S."/>
            <person name="Min B."/>
            <person name="Choi I.G."/>
            <person name="Park H."/>
            <person name="Plett J.M."/>
            <person name="Magnuson J."/>
            <person name="Spatafora J.W."/>
            <person name="Nagy L.G."/>
            <person name="Henrissat B."/>
            <person name="Grigoriev I.V."/>
            <person name="Yang Z.L."/>
            <person name="Xu J."/>
            <person name="Martin F.M."/>
        </authorList>
    </citation>
    <scope>NUCLEOTIDE SEQUENCE</scope>
    <source>
        <strain evidence="5">KKN 215</strain>
    </source>
</reference>
<name>A0A8K0UIZ2_9AGAR</name>
<dbReference type="InterPro" id="IPR015947">
    <property type="entry name" value="PUA-like_sf"/>
</dbReference>
<feature type="compositionally biased region" description="Basic and acidic residues" evidence="3">
    <location>
        <begin position="251"/>
        <end position="260"/>
    </location>
</feature>
<dbReference type="EMBL" id="JAEVFJ010000026">
    <property type="protein sequence ID" value="KAH8094511.1"/>
    <property type="molecule type" value="Genomic_DNA"/>
</dbReference>
<dbReference type="InterPro" id="IPR036987">
    <property type="entry name" value="SRA-YDG_sf"/>
</dbReference>
<gene>
    <name evidence="5" type="ORF">BXZ70DRAFT_362160</name>
</gene>
<dbReference type="SUPFAM" id="SSF88697">
    <property type="entry name" value="PUA domain-like"/>
    <property type="match status" value="1"/>
</dbReference>
<keyword evidence="6" id="KW-1185">Reference proteome</keyword>
<proteinExistence type="predicted"/>
<feature type="region of interest" description="Disordered" evidence="3">
    <location>
        <begin position="1"/>
        <end position="22"/>
    </location>
</feature>
<feature type="domain" description="YDG" evidence="4">
    <location>
        <begin position="1"/>
        <end position="91"/>
    </location>
</feature>
<evidence type="ECO:0000313" key="6">
    <source>
        <dbReference type="Proteomes" id="UP000813824"/>
    </source>
</evidence>
<feature type="compositionally biased region" description="Low complexity" evidence="3">
    <location>
        <begin position="181"/>
        <end position="194"/>
    </location>
</feature>
<protein>
    <submittedName>
        <fullName evidence="5">PUA-like domain-containing protein</fullName>
    </submittedName>
</protein>
<evidence type="ECO:0000259" key="4">
    <source>
        <dbReference type="PROSITE" id="PS51015"/>
    </source>
</evidence>
<dbReference type="InterPro" id="IPR003105">
    <property type="entry name" value="SRA_YDG"/>
</dbReference>
<comment type="subcellular location">
    <subcellularLocation>
        <location evidence="2">Nucleus</location>
    </subcellularLocation>
</comment>
<feature type="compositionally biased region" description="Basic and acidic residues" evidence="3">
    <location>
        <begin position="1"/>
        <end position="11"/>
    </location>
</feature>
<dbReference type="Proteomes" id="UP000813824">
    <property type="component" value="Unassembled WGS sequence"/>
</dbReference>
<evidence type="ECO:0000256" key="3">
    <source>
        <dbReference type="SAM" id="MobiDB-lite"/>
    </source>
</evidence>
<dbReference type="PANTHER" id="PTHR14140:SF27">
    <property type="entry name" value="OS04G0289800 PROTEIN"/>
    <property type="match status" value="1"/>
</dbReference>
<comment type="caution">
    <text evidence="5">The sequence shown here is derived from an EMBL/GenBank/DDBJ whole genome shotgun (WGS) entry which is preliminary data.</text>
</comment>
<evidence type="ECO:0000313" key="5">
    <source>
        <dbReference type="EMBL" id="KAH8094511.1"/>
    </source>
</evidence>
<dbReference type="GO" id="GO:0005634">
    <property type="term" value="C:nucleus"/>
    <property type="evidence" value="ECO:0007669"/>
    <property type="project" value="UniProtKB-SubCell"/>
</dbReference>